<dbReference type="RefSeq" id="WP_281283140.1">
    <property type="nucleotide sequence ID" value="NZ_CP144375.1"/>
</dbReference>
<protein>
    <submittedName>
        <fullName evidence="1">Uncharacterized protein</fullName>
    </submittedName>
</protein>
<name>A0A3E0HI21_9PSEU</name>
<reference evidence="1 2" key="1">
    <citation type="submission" date="2018-08" db="EMBL/GenBank/DDBJ databases">
        <title>Genomic Encyclopedia of Archaeal and Bacterial Type Strains, Phase II (KMG-II): from individual species to whole genera.</title>
        <authorList>
            <person name="Goeker M."/>
        </authorList>
    </citation>
    <scope>NUCLEOTIDE SEQUENCE [LARGE SCALE GENOMIC DNA]</scope>
    <source>
        <strain evidence="1 2">DSM 45791</strain>
    </source>
</reference>
<evidence type="ECO:0000313" key="1">
    <source>
        <dbReference type="EMBL" id="REH46134.1"/>
    </source>
</evidence>
<evidence type="ECO:0000313" key="2">
    <source>
        <dbReference type="Proteomes" id="UP000256269"/>
    </source>
</evidence>
<dbReference type="AlphaFoldDB" id="A0A3E0HI21"/>
<proteinExistence type="predicted"/>
<sequence length="42" mass="4100">MATGVHRDEIRVALTNDGSVPGLTLPGVTSIAPPDAGIVGSG</sequence>
<keyword evidence="2" id="KW-1185">Reference proteome</keyword>
<gene>
    <name evidence="1" type="ORF">BCF44_107267</name>
</gene>
<comment type="caution">
    <text evidence="1">The sequence shown here is derived from an EMBL/GenBank/DDBJ whole genome shotgun (WGS) entry which is preliminary data.</text>
</comment>
<organism evidence="1 2">
    <name type="scientific">Kutzneria buriramensis</name>
    <dbReference type="NCBI Taxonomy" id="1045776"/>
    <lineage>
        <taxon>Bacteria</taxon>
        <taxon>Bacillati</taxon>
        <taxon>Actinomycetota</taxon>
        <taxon>Actinomycetes</taxon>
        <taxon>Pseudonocardiales</taxon>
        <taxon>Pseudonocardiaceae</taxon>
        <taxon>Kutzneria</taxon>
    </lineage>
</organism>
<dbReference type="Proteomes" id="UP000256269">
    <property type="component" value="Unassembled WGS sequence"/>
</dbReference>
<accession>A0A3E0HI21</accession>
<dbReference type="EMBL" id="QUNO01000007">
    <property type="protein sequence ID" value="REH46134.1"/>
    <property type="molecule type" value="Genomic_DNA"/>
</dbReference>